<proteinExistence type="predicted"/>
<dbReference type="Pfam" id="PF19668">
    <property type="entry name" value="DUF6171"/>
    <property type="match status" value="1"/>
</dbReference>
<keyword evidence="2" id="KW-1185">Reference proteome</keyword>
<dbReference type="EMBL" id="JAFBIT010000001">
    <property type="protein sequence ID" value="MCF2651620.1"/>
    <property type="molecule type" value="Genomic_DNA"/>
</dbReference>
<dbReference type="InterPro" id="IPR046169">
    <property type="entry name" value="DUF6171"/>
</dbReference>
<reference evidence="1 2" key="1">
    <citation type="submission" date="2020-12" db="EMBL/GenBank/DDBJ databases">
        <title>Whole genome sequences of gut porcine anaerobes.</title>
        <authorList>
            <person name="Kubasova T."/>
            <person name="Jahodarova E."/>
            <person name="Rychlik I."/>
        </authorList>
    </citation>
    <scope>NUCLEOTIDE SEQUENCE [LARGE SCALE GENOMIC DNA]</scope>
    <source>
        <strain evidence="1 2">An867</strain>
    </source>
</reference>
<evidence type="ECO:0000313" key="1">
    <source>
        <dbReference type="EMBL" id="MCF2651620.1"/>
    </source>
</evidence>
<name>A0ABS9CKG2_9FIRM</name>
<organism evidence="1 2">
    <name type="scientific">Anaeromassilibacillus senegalensis</name>
    <dbReference type="NCBI Taxonomy" id="1673717"/>
    <lineage>
        <taxon>Bacteria</taxon>
        <taxon>Bacillati</taxon>
        <taxon>Bacillota</taxon>
        <taxon>Clostridia</taxon>
        <taxon>Eubacteriales</taxon>
        <taxon>Acutalibacteraceae</taxon>
        <taxon>Anaeromassilibacillus</taxon>
    </lineage>
</organism>
<gene>
    <name evidence="1" type="ORF">JQM67_03300</name>
</gene>
<accession>A0ABS9CKG2</accession>
<sequence>MEKIQCRRCLLKDMTDSEYFRSIYEYIENLPPEQKVEESEYAARLQKCTACDHLVNGMCALCGCFVEVRAAKKRQHCAKSDSVW</sequence>
<evidence type="ECO:0000313" key="2">
    <source>
        <dbReference type="Proteomes" id="UP001299220"/>
    </source>
</evidence>
<dbReference type="Proteomes" id="UP001299220">
    <property type="component" value="Unassembled WGS sequence"/>
</dbReference>
<dbReference type="RefSeq" id="WP_268824544.1">
    <property type="nucleotide sequence ID" value="NZ_JAFBIT010000001.1"/>
</dbReference>
<comment type="caution">
    <text evidence="1">The sequence shown here is derived from an EMBL/GenBank/DDBJ whole genome shotgun (WGS) entry which is preliminary data.</text>
</comment>
<protein>
    <submittedName>
        <fullName evidence="1">Uncharacterized protein</fullName>
    </submittedName>
</protein>